<name>A0ABX6TA12_9SPHN</name>
<dbReference type="EMBL" id="CP060782">
    <property type="protein sequence ID" value="QNP46078.1"/>
    <property type="molecule type" value="Genomic_DNA"/>
</dbReference>
<dbReference type="RefSeq" id="WP_187709031.1">
    <property type="nucleotide sequence ID" value="NZ_CP060782.1"/>
</dbReference>
<keyword evidence="2" id="KW-1185">Reference proteome</keyword>
<proteinExistence type="predicted"/>
<sequence length="131" mass="14538">MPFARRDALIQGDSVRQIWGLEEEAPAEARLPVRRDFQPRNHAIEETADRLHLRLGEELEYARRMLDAMGDELSADPIAVSRHGVVLQSLDIVGQMLGHIAKVICSADPESAIEQIGMSDLKARLTRSGAL</sequence>
<evidence type="ECO:0000313" key="2">
    <source>
        <dbReference type="Proteomes" id="UP000516105"/>
    </source>
</evidence>
<protein>
    <submittedName>
        <fullName evidence="1">Uncharacterized protein</fullName>
    </submittedName>
</protein>
<organism evidence="1 2">
    <name type="scientific">Sphingomonas sediminicola</name>
    <dbReference type="NCBI Taxonomy" id="386874"/>
    <lineage>
        <taxon>Bacteria</taxon>
        <taxon>Pseudomonadati</taxon>
        <taxon>Pseudomonadota</taxon>
        <taxon>Alphaproteobacteria</taxon>
        <taxon>Sphingomonadales</taxon>
        <taxon>Sphingomonadaceae</taxon>
        <taxon>Sphingomonas</taxon>
    </lineage>
</organism>
<accession>A0ABX6TA12</accession>
<reference evidence="1 2" key="1">
    <citation type="submission" date="2020-08" db="EMBL/GenBank/DDBJ databases">
        <title>Genome sequence of Sphingomonas sediminicola KACC 15039T.</title>
        <authorList>
            <person name="Hyun D.-W."/>
            <person name="Bae J.-W."/>
        </authorList>
    </citation>
    <scope>NUCLEOTIDE SEQUENCE [LARGE SCALE GENOMIC DNA]</scope>
    <source>
        <strain evidence="1 2">KACC 15039</strain>
    </source>
</reference>
<gene>
    <name evidence="1" type="ORF">H9L14_02060</name>
</gene>
<dbReference type="Proteomes" id="UP000516105">
    <property type="component" value="Chromosome"/>
</dbReference>
<evidence type="ECO:0000313" key="1">
    <source>
        <dbReference type="EMBL" id="QNP46078.1"/>
    </source>
</evidence>